<sequence>MSHLSISIISSNGVILFVPNANTQAEQRLDIFKADDSPTANSPLTDGSFAWRRSNQVSMRSCPELKITVSSPWNPCLPETSITGQRVSQSPACNTRHPATSFRRWPDPAPLYKKKGHLCLTTVKVLAPIFTLTNKLT</sequence>
<gene>
    <name evidence="1" type="ORF">E6O75_ATG05308</name>
</gene>
<reference evidence="1 2" key="1">
    <citation type="submission" date="2019-04" db="EMBL/GenBank/DDBJ databases">
        <title>High contiguity whole genome sequence and gene annotation resource for two Venturia nashicola isolates.</title>
        <authorList>
            <person name="Prokchorchik M."/>
            <person name="Won K."/>
            <person name="Lee Y."/>
            <person name="Choi E.D."/>
            <person name="Segonzac C."/>
            <person name="Sohn K.H."/>
        </authorList>
    </citation>
    <scope>NUCLEOTIDE SEQUENCE [LARGE SCALE GENOMIC DNA]</scope>
    <source>
        <strain evidence="1 2">PRI2</strain>
    </source>
</reference>
<evidence type="ECO:0000313" key="2">
    <source>
        <dbReference type="Proteomes" id="UP000298493"/>
    </source>
</evidence>
<proteinExistence type="predicted"/>
<accession>A0A4Z1PG11</accession>
<protein>
    <submittedName>
        <fullName evidence="1">Uncharacterized protein</fullName>
    </submittedName>
</protein>
<dbReference type="Proteomes" id="UP000298493">
    <property type="component" value="Unassembled WGS sequence"/>
</dbReference>
<dbReference type="AlphaFoldDB" id="A0A4Z1PG11"/>
<keyword evidence="2" id="KW-1185">Reference proteome</keyword>
<evidence type="ECO:0000313" key="1">
    <source>
        <dbReference type="EMBL" id="TID20544.1"/>
    </source>
</evidence>
<dbReference type="EMBL" id="SNSC02000010">
    <property type="protein sequence ID" value="TID20544.1"/>
    <property type="molecule type" value="Genomic_DNA"/>
</dbReference>
<comment type="caution">
    <text evidence="1">The sequence shown here is derived from an EMBL/GenBank/DDBJ whole genome shotgun (WGS) entry which is preliminary data.</text>
</comment>
<organism evidence="1 2">
    <name type="scientific">Venturia nashicola</name>
    <dbReference type="NCBI Taxonomy" id="86259"/>
    <lineage>
        <taxon>Eukaryota</taxon>
        <taxon>Fungi</taxon>
        <taxon>Dikarya</taxon>
        <taxon>Ascomycota</taxon>
        <taxon>Pezizomycotina</taxon>
        <taxon>Dothideomycetes</taxon>
        <taxon>Pleosporomycetidae</taxon>
        <taxon>Venturiales</taxon>
        <taxon>Venturiaceae</taxon>
        <taxon>Venturia</taxon>
    </lineage>
</organism>
<name>A0A4Z1PG11_9PEZI</name>